<gene>
    <name evidence="1" type="ORF">AMECASPLE_000539</name>
</gene>
<keyword evidence="2" id="KW-1185">Reference proteome</keyword>
<protein>
    <submittedName>
        <fullName evidence="1">Uncharacterized protein</fullName>
    </submittedName>
</protein>
<dbReference type="Proteomes" id="UP001469553">
    <property type="component" value="Unassembled WGS sequence"/>
</dbReference>
<dbReference type="EMBL" id="JAHRIP010009420">
    <property type="protein sequence ID" value="MEQ2282422.1"/>
    <property type="molecule type" value="Genomic_DNA"/>
</dbReference>
<sequence>MFKHTLLTISPLPLPPSLCPGCLFFYFFNLPHVHVFSLFPPPSHTVWSSYLLPLFLPFPPSLSVSCSLCFSSIHIYFFTSFDYILSDSSGLHKLLISSSEISGKKQKE</sequence>
<comment type="caution">
    <text evidence="1">The sequence shown here is derived from an EMBL/GenBank/DDBJ whole genome shotgun (WGS) entry which is preliminary data.</text>
</comment>
<proteinExistence type="predicted"/>
<organism evidence="1 2">
    <name type="scientific">Ameca splendens</name>
    <dbReference type="NCBI Taxonomy" id="208324"/>
    <lineage>
        <taxon>Eukaryota</taxon>
        <taxon>Metazoa</taxon>
        <taxon>Chordata</taxon>
        <taxon>Craniata</taxon>
        <taxon>Vertebrata</taxon>
        <taxon>Euteleostomi</taxon>
        <taxon>Actinopterygii</taxon>
        <taxon>Neopterygii</taxon>
        <taxon>Teleostei</taxon>
        <taxon>Neoteleostei</taxon>
        <taxon>Acanthomorphata</taxon>
        <taxon>Ovalentaria</taxon>
        <taxon>Atherinomorphae</taxon>
        <taxon>Cyprinodontiformes</taxon>
        <taxon>Goodeidae</taxon>
        <taxon>Ameca</taxon>
    </lineage>
</organism>
<reference evidence="1 2" key="1">
    <citation type="submission" date="2021-06" db="EMBL/GenBank/DDBJ databases">
        <authorList>
            <person name="Palmer J.M."/>
        </authorList>
    </citation>
    <scope>NUCLEOTIDE SEQUENCE [LARGE SCALE GENOMIC DNA]</scope>
    <source>
        <strain evidence="1 2">AS_MEX2019</strain>
        <tissue evidence="1">Muscle</tissue>
    </source>
</reference>
<evidence type="ECO:0000313" key="2">
    <source>
        <dbReference type="Proteomes" id="UP001469553"/>
    </source>
</evidence>
<accession>A0ABV0XLW9</accession>
<name>A0ABV0XLW9_9TELE</name>
<evidence type="ECO:0000313" key="1">
    <source>
        <dbReference type="EMBL" id="MEQ2282422.1"/>
    </source>
</evidence>